<dbReference type="AlphaFoldDB" id="A0A2D2CUX1"/>
<dbReference type="STRING" id="595536.GCA_000178815_00922"/>
<dbReference type="RefSeq" id="WP_003614436.1">
    <property type="nucleotide sequence ID" value="NZ_ADVE02000001.1"/>
</dbReference>
<dbReference type="PANTHER" id="PTHR43431">
    <property type="entry name" value="OXIDOREDUCTASE, SHORT CHAIN DEHYDROGENASE/REDUCTASE FAMILY (AFU_ORTHOLOGUE AFUA_5G14000)"/>
    <property type="match status" value="1"/>
</dbReference>
<gene>
    <name evidence="1" type="ORF">CQW49_00105</name>
</gene>
<dbReference type="Proteomes" id="UP000230709">
    <property type="component" value="Chromosome"/>
</dbReference>
<dbReference type="PRINTS" id="PR00081">
    <property type="entry name" value="GDHRDH"/>
</dbReference>
<dbReference type="EMBL" id="CP023737">
    <property type="protein sequence ID" value="ATQ66470.1"/>
    <property type="molecule type" value="Genomic_DNA"/>
</dbReference>
<dbReference type="Gene3D" id="3.40.50.720">
    <property type="entry name" value="NAD(P)-binding Rossmann-like Domain"/>
    <property type="match status" value="1"/>
</dbReference>
<organism evidence="1 2">
    <name type="scientific">Methylosinus trichosporium (strain ATCC 35070 / NCIMB 11131 / UNIQEM 75 / OB3b)</name>
    <dbReference type="NCBI Taxonomy" id="595536"/>
    <lineage>
        <taxon>Bacteria</taxon>
        <taxon>Pseudomonadati</taxon>
        <taxon>Pseudomonadota</taxon>
        <taxon>Alphaproteobacteria</taxon>
        <taxon>Hyphomicrobiales</taxon>
        <taxon>Methylocystaceae</taxon>
        <taxon>Methylosinus</taxon>
    </lineage>
</organism>
<evidence type="ECO:0000313" key="1">
    <source>
        <dbReference type="EMBL" id="ATQ66470.1"/>
    </source>
</evidence>
<accession>A0A2D2CUX1</accession>
<dbReference type="SUPFAM" id="SSF51735">
    <property type="entry name" value="NAD(P)-binding Rossmann-fold domains"/>
    <property type="match status" value="1"/>
</dbReference>
<keyword evidence="2" id="KW-1185">Reference proteome</keyword>
<evidence type="ECO:0000313" key="2">
    <source>
        <dbReference type="Proteomes" id="UP000230709"/>
    </source>
</evidence>
<reference evidence="2" key="1">
    <citation type="submission" date="2017-10" db="EMBL/GenBank/DDBJ databases">
        <title>Completed PacBio SMRT sequence of Methylosinus trichosporium OB3b reveals presence of a third large plasmid.</title>
        <authorList>
            <person name="Charles T.C."/>
            <person name="Lynch M.D.J."/>
            <person name="Heil J.R."/>
            <person name="Cheng J."/>
        </authorList>
    </citation>
    <scope>NUCLEOTIDE SEQUENCE [LARGE SCALE GENOMIC DNA]</scope>
    <source>
        <strain evidence="2">OB3b</strain>
    </source>
</reference>
<dbReference type="PANTHER" id="PTHR43431:SF7">
    <property type="entry name" value="OXIDOREDUCTASE, SHORT CHAIN DEHYDROGENASE_REDUCTASE FAMILY (AFU_ORTHOLOGUE AFUA_5G14000)"/>
    <property type="match status" value="1"/>
</dbReference>
<dbReference type="Pfam" id="PF00106">
    <property type="entry name" value="adh_short"/>
    <property type="match status" value="1"/>
</dbReference>
<protein>
    <submittedName>
        <fullName evidence="1">Oxidoreductase</fullName>
    </submittedName>
</protein>
<name>A0A2D2CUX1_METT3</name>
<sequence length="230" mass="23973">MNDIPYRAALIIGAGPGVGASLARRFSAAGLKVAIAARSAPSLAAIAAETGADAFAADATDPTSVEKLFAAAEAKLGEIDVVVYNVGARIRGPLAELDPEAVRQAFEINAFGGFLAAREAARRFGPRGRGALFFTGATASLKGYAISAPFAMGKFALRALAESAARELGPKGVHVAHIVVDGVIRAPGQSDAIDATLHPDDIADAYVDLLRQKRSAWSFEVTVRPWVEKF</sequence>
<dbReference type="KEGG" id="mtw:CQW49_00105"/>
<proteinExistence type="predicted"/>
<dbReference type="InterPro" id="IPR002347">
    <property type="entry name" value="SDR_fam"/>
</dbReference>
<dbReference type="InterPro" id="IPR036291">
    <property type="entry name" value="NAD(P)-bd_dom_sf"/>
</dbReference>